<accession>A0A1M5Q0M4</accession>
<dbReference type="GO" id="GO:0016787">
    <property type="term" value="F:hydrolase activity"/>
    <property type="evidence" value="ECO:0007669"/>
    <property type="project" value="UniProtKB-KW"/>
</dbReference>
<dbReference type="RefSeq" id="WP_072897924.1">
    <property type="nucleotide sequence ID" value="NZ_FQWZ01000005.1"/>
</dbReference>
<keyword evidence="2" id="KW-0378">Hydrolase</keyword>
<dbReference type="SUPFAM" id="SSF53474">
    <property type="entry name" value="alpha/beta-Hydrolases"/>
    <property type="match status" value="1"/>
</dbReference>
<dbReference type="OrthoDB" id="264572at2"/>
<organism evidence="2 3">
    <name type="scientific">Hydrocarboniphaga daqingensis</name>
    <dbReference type="NCBI Taxonomy" id="490188"/>
    <lineage>
        <taxon>Bacteria</taxon>
        <taxon>Pseudomonadati</taxon>
        <taxon>Pseudomonadota</taxon>
        <taxon>Gammaproteobacteria</taxon>
        <taxon>Nevskiales</taxon>
        <taxon>Nevskiaceae</taxon>
        <taxon>Hydrocarboniphaga</taxon>
    </lineage>
</organism>
<protein>
    <submittedName>
        <fullName evidence="2">Alpha/beta superfamily hydrolase</fullName>
    </submittedName>
</protein>
<keyword evidence="3" id="KW-1185">Reference proteome</keyword>
<reference evidence="2 3" key="1">
    <citation type="submission" date="2016-11" db="EMBL/GenBank/DDBJ databases">
        <authorList>
            <person name="Jaros S."/>
            <person name="Januszkiewicz K."/>
            <person name="Wedrychowicz H."/>
        </authorList>
    </citation>
    <scope>NUCLEOTIDE SEQUENCE [LARGE SCALE GENOMIC DNA]</scope>
    <source>
        <strain evidence="2 3">CGMCC 1.7049</strain>
    </source>
</reference>
<dbReference type="Gene3D" id="3.40.50.1820">
    <property type="entry name" value="alpha/beta hydrolase"/>
    <property type="match status" value="1"/>
</dbReference>
<dbReference type="InterPro" id="IPR000073">
    <property type="entry name" value="AB_hydrolase_1"/>
</dbReference>
<dbReference type="Proteomes" id="UP000199758">
    <property type="component" value="Unassembled WGS sequence"/>
</dbReference>
<dbReference type="InterPro" id="IPR029058">
    <property type="entry name" value="AB_hydrolase_fold"/>
</dbReference>
<dbReference type="AlphaFoldDB" id="A0A1M5Q0M4"/>
<sequence length="171" mass="18669">MTPKLLVCFAHGKESGPWGTKITYLAEVARQRGFDVMSPDYSHTMDPRQRLADLLALAPQADTLVLAGSSMGGYVSAQACAALRPAALFLMAPALYFPGFDEEPQQVPALCEVVHGWDDDIVPVERALRFAERHRAALHLLASDHSLNDRLPELGQVFGTLLDRAMKATTP</sequence>
<gene>
    <name evidence="2" type="ORF">SAMN04488068_2428</name>
</gene>
<evidence type="ECO:0000313" key="3">
    <source>
        <dbReference type="Proteomes" id="UP000199758"/>
    </source>
</evidence>
<dbReference type="EMBL" id="FQWZ01000005">
    <property type="protein sequence ID" value="SHH07456.1"/>
    <property type="molecule type" value="Genomic_DNA"/>
</dbReference>
<feature type="domain" description="AB hydrolase-1" evidence="1">
    <location>
        <begin position="9"/>
        <end position="129"/>
    </location>
</feature>
<proteinExistence type="predicted"/>
<dbReference type="Pfam" id="PF12697">
    <property type="entry name" value="Abhydrolase_6"/>
    <property type="match status" value="1"/>
</dbReference>
<name>A0A1M5Q0M4_9GAMM</name>
<dbReference type="STRING" id="490188.SAMN04488068_2428"/>
<evidence type="ECO:0000259" key="1">
    <source>
        <dbReference type="Pfam" id="PF12697"/>
    </source>
</evidence>
<evidence type="ECO:0000313" key="2">
    <source>
        <dbReference type="EMBL" id="SHH07456.1"/>
    </source>
</evidence>